<sequence>MFTLDTMALNGFLKKPLLNINIKRSLLNRKDAKGNTPIHVLAVSSTEFTRRYDDVIGGVLTGHSLFLNKKNDSVQDILAYGSAELKQEIQELSEVVDVGPFRRGVIRGLSRWKFEENVSKWEKRKDSLMVVSVLIATVTFAAAFTMPGGYQNEQGPQQGTSVLIRNAAFQAFVITDAIAMMFSLSAVFAHIFVSIDASAFFPLVDYSSRFTLISMVAMILAFVTGTYAVLAPSPGLAIATCTICLSFFPSTIYLFYKMVKDWAESGP</sequence>
<dbReference type="Proteomes" id="UP001163603">
    <property type="component" value="Chromosome 12"/>
</dbReference>
<protein>
    <submittedName>
        <fullName evidence="1">Uncharacterized protein</fullName>
    </submittedName>
</protein>
<accession>A0ACC0XKP4</accession>
<proteinExistence type="predicted"/>
<dbReference type="EMBL" id="CM047747">
    <property type="protein sequence ID" value="KAJ0017923.1"/>
    <property type="molecule type" value="Genomic_DNA"/>
</dbReference>
<gene>
    <name evidence="1" type="ORF">Pint_10341</name>
</gene>
<reference evidence="2" key="1">
    <citation type="journal article" date="2023" name="G3 (Bethesda)">
        <title>Genome assembly and association tests identify interacting loci associated with vigor, precocity, and sex in interspecific pistachio rootstocks.</title>
        <authorList>
            <person name="Palmer W."/>
            <person name="Jacygrad E."/>
            <person name="Sagayaradj S."/>
            <person name="Cavanaugh K."/>
            <person name="Han R."/>
            <person name="Bertier L."/>
            <person name="Beede B."/>
            <person name="Kafkas S."/>
            <person name="Golino D."/>
            <person name="Preece J."/>
            <person name="Michelmore R."/>
        </authorList>
    </citation>
    <scope>NUCLEOTIDE SEQUENCE [LARGE SCALE GENOMIC DNA]</scope>
</reference>
<keyword evidence="2" id="KW-1185">Reference proteome</keyword>
<organism evidence="1 2">
    <name type="scientific">Pistacia integerrima</name>
    <dbReference type="NCBI Taxonomy" id="434235"/>
    <lineage>
        <taxon>Eukaryota</taxon>
        <taxon>Viridiplantae</taxon>
        <taxon>Streptophyta</taxon>
        <taxon>Embryophyta</taxon>
        <taxon>Tracheophyta</taxon>
        <taxon>Spermatophyta</taxon>
        <taxon>Magnoliopsida</taxon>
        <taxon>eudicotyledons</taxon>
        <taxon>Gunneridae</taxon>
        <taxon>Pentapetalae</taxon>
        <taxon>rosids</taxon>
        <taxon>malvids</taxon>
        <taxon>Sapindales</taxon>
        <taxon>Anacardiaceae</taxon>
        <taxon>Pistacia</taxon>
    </lineage>
</organism>
<name>A0ACC0XKP4_9ROSI</name>
<evidence type="ECO:0000313" key="1">
    <source>
        <dbReference type="EMBL" id="KAJ0017923.1"/>
    </source>
</evidence>
<comment type="caution">
    <text evidence="1">The sequence shown here is derived from an EMBL/GenBank/DDBJ whole genome shotgun (WGS) entry which is preliminary data.</text>
</comment>
<evidence type="ECO:0000313" key="2">
    <source>
        <dbReference type="Proteomes" id="UP001163603"/>
    </source>
</evidence>